<evidence type="ECO:0000256" key="3">
    <source>
        <dbReference type="ARBA" id="ARBA00011534"/>
    </source>
</evidence>
<evidence type="ECO:0000256" key="4">
    <source>
        <dbReference type="ARBA" id="ARBA00012513"/>
    </source>
</evidence>
<keyword evidence="7" id="KW-0779">Telomere</keyword>
<organism evidence="13 14">
    <name type="scientific">Penicillium rubens (strain ATCC 28089 / DSM 1075 / NRRL 1951 / Wisconsin 54-1255)</name>
    <name type="common">Penicillium chrysogenum</name>
    <dbReference type="NCBI Taxonomy" id="500485"/>
    <lineage>
        <taxon>Eukaryota</taxon>
        <taxon>Fungi</taxon>
        <taxon>Dikarya</taxon>
        <taxon>Ascomycota</taxon>
        <taxon>Pezizomycotina</taxon>
        <taxon>Eurotiomycetes</taxon>
        <taxon>Eurotiomycetidae</taxon>
        <taxon>Eurotiales</taxon>
        <taxon>Aspergillaceae</taxon>
        <taxon>Penicillium</taxon>
        <taxon>Penicillium chrysogenum species complex</taxon>
    </lineage>
</organism>
<evidence type="ECO:0000256" key="7">
    <source>
        <dbReference type="ARBA" id="ARBA00022895"/>
    </source>
</evidence>
<evidence type="ECO:0000259" key="12">
    <source>
        <dbReference type="PROSITE" id="PS50011"/>
    </source>
</evidence>
<evidence type="ECO:0000256" key="8">
    <source>
        <dbReference type="ARBA" id="ARBA00030980"/>
    </source>
</evidence>
<dbReference type="InterPro" id="IPR008266">
    <property type="entry name" value="Tyr_kinase_AS"/>
</dbReference>
<evidence type="ECO:0000313" key="13">
    <source>
        <dbReference type="EMBL" id="CAP93208.1"/>
    </source>
</evidence>
<dbReference type="GO" id="GO:0005524">
    <property type="term" value="F:ATP binding"/>
    <property type="evidence" value="ECO:0007669"/>
    <property type="project" value="InterPro"/>
</dbReference>
<keyword evidence="7" id="KW-0158">Chromosome</keyword>
<dbReference type="STRING" id="500485.B6H878"/>
<comment type="subcellular location">
    <subcellularLocation>
        <location evidence="2">Chromosome</location>
        <location evidence="2">Telomere</location>
    </subcellularLocation>
</comment>
<dbReference type="InterPro" id="IPR011009">
    <property type="entry name" value="Kinase-like_dom_sf"/>
</dbReference>
<dbReference type="PANTHER" id="PTHR38248:SF2">
    <property type="entry name" value="FUNK1 11"/>
    <property type="match status" value="1"/>
</dbReference>
<evidence type="ECO:0000256" key="9">
    <source>
        <dbReference type="ARBA" id="ARBA00033194"/>
    </source>
</evidence>
<evidence type="ECO:0000256" key="6">
    <source>
        <dbReference type="ARBA" id="ARBA00019973"/>
    </source>
</evidence>
<dbReference type="PROSITE" id="PS50011">
    <property type="entry name" value="PROTEIN_KINASE_DOM"/>
    <property type="match status" value="1"/>
</dbReference>
<keyword evidence="14" id="KW-1185">Reference proteome</keyword>
<dbReference type="GO" id="GO:0000781">
    <property type="term" value="C:chromosome, telomeric region"/>
    <property type="evidence" value="ECO:0007669"/>
    <property type="project" value="UniProtKB-SubCell"/>
</dbReference>
<gene>
    <name evidence="13" type="ORF">Pc16g05380</name>
    <name evidence="13" type="ORF">PCH_Pc16g05380</name>
</gene>
<reference evidence="13 14" key="1">
    <citation type="journal article" date="2008" name="Nat. Biotechnol.">
        <title>Genome sequencing and analysis of the filamentous fungus Penicillium chrysogenum.</title>
        <authorList>
            <person name="van den Berg M.A."/>
            <person name="Albang R."/>
            <person name="Albermann K."/>
            <person name="Badger J.H."/>
            <person name="Daran J.-M."/>
            <person name="Driessen A.J.M."/>
            <person name="Garcia-Estrada C."/>
            <person name="Fedorova N.D."/>
            <person name="Harris D.M."/>
            <person name="Heijne W.H.M."/>
            <person name="Joardar V.S."/>
            <person name="Kiel J.A.K.W."/>
            <person name="Kovalchuk A."/>
            <person name="Martin J.F."/>
            <person name="Nierman W.C."/>
            <person name="Nijland J.G."/>
            <person name="Pronk J.T."/>
            <person name="Roubos J.A."/>
            <person name="van der Klei I.J."/>
            <person name="van Peij N.N.M.E."/>
            <person name="Veenhuis M."/>
            <person name="von Doehren H."/>
            <person name="Wagner C."/>
            <person name="Wortman J.R."/>
            <person name="Bovenberg R.A.L."/>
        </authorList>
    </citation>
    <scope>NUCLEOTIDE SEQUENCE [LARGE SCALE GENOMIC DNA]</scope>
    <source>
        <strain evidence="14">ATCC 28089 / DSM 1075 / NRRL 1951 / Wisconsin 54-1255</strain>
    </source>
</reference>
<evidence type="ECO:0000256" key="11">
    <source>
        <dbReference type="ARBA" id="ARBA00048679"/>
    </source>
</evidence>
<evidence type="ECO:0000256" key="1">
    <source>
        <dbReference type="ARBA" id="ARBA00003747"/>
    </source>
</evidence>
<dbReference type="SUPFAM" id="SSF56112">
    <property type="entry name" value="Protein kinase-like (PK-like)"/>
    <property type="match status" value="1"/>
</dbReference>
<dbReference type="InterPro" id="IPR040976">
    <property type="entry name" value="Pkinase_fungal"/>
</dbReference>
<dbReference type="Gene3D" id="1.10.510.10">
    <property type="entry name" value="Transferase(Phosphotransferase) domain 1"/>
    <property type="match status" value="1"/>
</dbReference>
<dbReference type="OMA" id="THGHIEH"/>
<dbReference type="AlphaFoldDB" id="B6H878"/>
<sequence>MACRIPDLVLHGRPSQLPLPQPAAHLQSVAGSTRVFGEFHQGSGSVLADDDDDILRFCERAQQVFKAQSARCFVHGFLVRGTTLELWAFDRSGAYSGKRLDLTQRPDLLVRTLAGYALMSDEEVGFNTFVKNAPGSDSYVAFDHRDKLHLRPELIATADYTVGPGTTCYVASTSTVGEPDTVIKFSWREDEEPTEVRLLKRAHERNACGVIQVLGYQDLVNIADLRQGLHFPQTFANRTFSCVATTPLGRPIRQFTSIPELLEVLRDLVKALQSLCVNARILHRDVAIKNLIITPQHSANSPRGVLLDFDFALDLDNVRPIEPMVGSDGFMAIGILSGQRHTYRHDLESLFYVFLWIAIANDRAHDEANDILEGLPKTSRLWKWCTMDFGAVGRDKAADMSPEGFEEILDEFSSDFAPLRGLAKELHALLFPMCDGKIFTGTETDQNIAHNDNWYPCFTGLLSSGGLSQMTWKPGEQNVAETYAGDLKHLRDLLDMHDMPASVCIKLIHIHIHLNKGEILVVHELDAPPHGKTPFLEPMAPDVAGKVYGCNYIVDDSGDLQGFEYTTIEGGPDLAAYPSFVAEFRAAVVQRGVQHNFALAVNLGAAQRGSWMELDFPEKRATFLLPSHVPLPQSDRLVLRTTITKFPSPKNEKNGTKDLPTHGHIEHTWGSSKRIGVDDEEPVDGVTTKNGLHLMGVPLEPGTAFYMAVSAISAAV</sequence>
<name>B6H878_PENRW</name>
<dbReference type="EMBL" id="AM920431">
    <property type="protein sequence ID" value="CAP93208.1"/>
    <property type="molecule type" value="Genomic_DNA"/>
</dbReference>
<evidence type="ECO:0000313" key="14">
    <source>
        <dbReference type="Proteomes" id="UP000000724"/>
    </source>
</evidence>
<dbReference type="HOGENOM" id="CLU_385916_0_0_1"/>
<comment type="subunit">
    <text evidence="3">Component of the EKC/KEOPS complex composed of at least BUD32, CGI121, GON7, KAE1 and PCC1; the whole complex dimerizes.</text>
</comment>
<proteinExistence type="predicted"/>
<protein>
    <recommendedName>
        <fullName evidence="6">EKC/KEOPS complex subunit BUD32</fullName>
        <ecNumber evidence="4">2.7.11.1</ecNumber>
    </recommendedName>
    <alternativeName>
        <fullName evidence="8 9">Atypical Serine/threonine protein kinase BUD32</fullName>
    </alternativeName>
    <alternativeName>
        <fullName evidence="5">EKC/KEOPS complex subunit bud32</fullName>
    </alternativeName>
</protein>
<evidence type="ECO:0000256" key="2">
    <source>
        <dbReference type="ARBA" id="ARBA00004574"/>
    </source>
</evidence>
<dbReference type="OrthoDB" id="4353729at2759"/>
<evidence type="ECO:0000256" key="10">
    <source>
        <dbReference type="ARBA" id="ARBA00047899"/>
    </source>
</evidence>
<dbReference type="eggNOG" id="ENOG502SJ22">
    <property type="taxonomic scope" value="Eukaryota"/>
</dbReference>
<accession>B6H878</accession>
<dbReference type="PROSITE" id="PS00109">
    <property type="entry name" value="PROTEIN_KINASE_TYR"/>
    <property type="match status" value="1"/>
</dbReference>
<comment type="catalytic activity">
    <reaction evidence="10">
        <text>L-threonyl-[protein] + ATP = O-phospho-L-threonyl-[protein] + ADP + H(+)</text>
        <dbReference type="Rhea" id="RHEA:46608"/>
        <dbReference type="Rhea" id="RHEA-COMP:11060"/>
        <dbReference type="Rhea" id="RHEA-COMP:11605"/>
        <dbReference type="ChEBI" id="CHEBI:15378"/>
        <dbReference type="ChEBI" id="CHEBI:30013"/>
        <dbReference type="ChEBI" id="CHEBI:30616"/>
        <dbReference type="ChEBI" id="CHEBI:61977"/>
        <dbReference type="ChEBI" id="CHEBI:456216"/>
        <dbReference type="EC" id="2.7.11.1"/>
    </reaction>
</comment>
<dbReference type="Proteomes" id="UP000000724">
    <property type="component" value="Contig Pc00c16"/>
</dbReference>
<dbReference type="VEuPathDB" id="FungiDB:PCH_Pc16g05380"/>
<comment type="catalytic activity">
    <reaction evidence="11">
        <text>L-seryl-[protein] + ATP = O-phospho-L-seryl-[protein] + ADP + H(+)</text>
        <dbReference type="Rhea" id="RHEA:17989"/>
        <dbReference type="Rhea" id="RHEA-COMP:9863"/>
        <dbReference type="Rhea" id="RHEA-COMP:11604"/>
        <dbReference type="ChEBI" id="CHEBI:15378"/>
        <dbReference type="ChEBI" id="CHEBI:29999"/>
        <dbReference type="ChEBI" id="CHEBI:30616"/>
        <dbReference type="ChEBI" id="CHEBI:83421"/>
        <dbReference type="ChEBI" id="CHEBI:456216"/>
        <dbReference type="EC" id="2.7.11.1"/>
    </reaction>
</comment>
<comment type="function">
    <text evidence="1">Component of the EKC/KEOPS complex that is required for the formation of a threonylcarbamoyl group on adenosine at position 37 (t(6)A37) in tRNAs that read codons beginning with adenine. The complex is probably involved in the transfer of the threonylcarbamoyl moiety of threonylcarbamoyl-AMP (TC-AMP) to the N6 group of A37. BUD32 has ATPase activity in the context of the EKC/KEOPS complex and likely plays a supporting role to the catalytic subunit KAE1. The EKC/KEOPS complex also promotes both telomere uncapping and telomere elongation. The complex is required for efficient recruitment of transcriptional coactivators.</text>
</comment>
<evidence type="ECO:0000256" key="5">
    <source>
        <dbReference type="ARBA" id="ARBA00013948"/>
    </source>
</evidence>
<dbReference type="BioCyc" id="PCHR:PC16G05380-MONOMER"/>
<dbReference type="EC" id="2.7.11.1" evidence="4"/>
<feature type="domain" description="Protein kinase" evidence="12">
    <location>
        <begin position="156"/>
        <end position="430"/>
    </location>
</feature>
<dbReference type="Pfam" id="PF17667">
    <property type="entry name" value="Pkinase_fungal"/>
    <property type="match status" value="1"/>
</dbReference>
<dbReference type="InterPro" id="IPR000719">
    <property type="entry name" value="Prot_kinase_dom"/>
</dbReference>
<dbReference type="PANTHER" id="PTHR38248">
    <property type="entry name" value="FUNK1 6"/>
    <property type="match status" value="1"/>
</dbReference>
<dbReference type="GO" id="GO:0004674">
    <property type="term" value="F:protein serine/threonine kinase activity"/>
    <property type="evidence" value="ECO:0007669"/>
    <property type="project" value="UniProtKB-EC"/>
</dbReference>